<evidence type="ECO:0000256" key="2">
    <source>
        <dbReference type="ARBA" id="ARBA00023008"/>
    </source>
</evidence>
<dbReference type="GO" id="GO:0046872">
    <property type="term" value="F:metal ion binding"/>
    <property type="evidence" value="ECO:0007669"/>
    <property type="project" value="UniProtKB-KW"/>
</dbReference>
<feature type="signal peptide" evidence="5">
    <location>
        <begin position="1"/>
        <end position="21"/>
    </location>
</feature>
<keyword evidence="2 3" id="KW-0186">Copper</keyword>
<keyword evidence="3" id="KW-0479">Metal-binding</keyword>
<feature type="binding site" evidence="3">
    <location>
        <position position="71"/>
    </location>
    <ligand>
        <name>Cu cation</name>
        <dbReference type="ChEBI" id="CHEBI:23378"/>
    </ligand>
</feature>
<evidence type="ECO:0000256" key="3">
    <source>
        <dbReference type="PIRSR" id="PIRSR603782-1"/>
    </source>
</evidence>
<feature type="chain" id="PRO_5037321161" evidence="5">
    <location>
        <begin position="22"/>
        <end position="193"/>
    </location>
</feature>
<dbReference type="InterPro" id="IPR013766">
    <property type="entry name" value="Thioredoxin_domain"/>
</dbReference>
<dbReference type="SUPFAM" id="SSF52833">
    <property type="entry name" value="Thioredoxin-like"/>
    <property type="match status" value="1"/>
</dbReference>
<feature type="binding site" evidence="3">
    <location>
        <position position="67"/>
    </location>
    <ligand>
        <name>Cu cation</name>
        <dbReference type="ChEBI" id="CHEBI:23378"/>
    </ligand>
</feature>
<dbReference type="Gene3D" id="3.40.30.10">
    <property type="entry name" value="Glutaredoxin"/>
    <property type="match status" value="1"/>
</dbReference>
<evidence type="ECO:0000313" key="7">
    <source>
        <dbReference type="EMBL" id="MBK7675848.1"/>
    </source>
</evidence>
<name>A0A935UHU4_9PROT</name>
<reference evidence="7 8" key="1">
    <citation type="submission" date="2020-10" db="EMBL/GenBank/DDBJ databases">
        <title>Connecting structure to function with the recovery of over 1000 high-quality activated sludge metagenome-assembled genomes encoding full-length rRNA genes using long-read sequencing.</title>
        <authorList>
            <person name="Singleton C.M."/>
            <person name="Petriglieri F."/>
            <person name="Kristensen J.M."/>
            <person name="Kirkegaard R.H."/>
            <person name="Michaelsen T.Y."/>
            <person name="Andersen M.H."/>
            <person name="Karst S.M."/>
            <person name="Dueholm M.S."/>
            <person name="Nielsen P.H."/>
            <person name="Albertsen M."/>
        </authorList>
    </citation>
    <scope>NUCLEOTIDE SEQUENCE [LARGE SCALE GENOMIC DNA]</scope>
    <source>
        <strain evidence="7">EsbW_18-Q3-R4-48_BATAC.285</strain>
    </source>
</reference>
<proteinExistence type="inferred from homology"/>
<feature type="binding site" evidence="3">
    <location>
        <position position="156"/>
    </location>
    <ligand>
        <name>Cu cation</name>
        <dbReference type="ChEBI" id="CHEBI:23378"/>
    </ligand>
</feature>
<dbReference type="Pfam" id="PF02630">
    <property type="entry name" value="SCO1-SenC"/>
    <property type="match status" value="1"/>
</dbReference>
<comment type="similarity">
    <text evidence="1">Belongs to the SCO1/2 family.</text>
</comment>
<organism evidence="7 8">
    <name type="scientific">Candidatus Accumulibacter proximus</name>
    <dbReference type="NCBI Taxonomy" id="2954385"/>
    <lineage>
        <taxon>Bacteria</taxon>
        <taxon>Pseudomonadati</taxon>
        <taxon>Pseudomonadota</taxon>
        <taxon>Betaproteobacteria</taxon>
        <taxon>Candidatus Accumulibacter</taxon>
    </lineage>
</organism>
<keyword evidence="5" id="KW-0732">Signal</keyword>
<evidence type="ECO:0000259" key="6">
    <source>
        <dbReference type="PROSITE" id="PS51352"/>
    </source>
</evidence>
<dbReference type="FunFam" id="3.40.30.10:FF:000013">
    <property type="entry name" value="Blast:Protein SCO1 homolog, mitochondrial"/>
    <property type="match status" value="1"/>
</dbReference>
<evidence type="ECO:0000256" key="5">
    <source>
        <dbReference type="SAM" id="SignalP"/>
    </source>
</evidence>
<comment type="caution">
    <text evidence="7">The sequence shown here is derived from an EMBL/GenBank/DDBJ whole genome shotgun (WGS) entry which is preliminary data.</text>
</comment>
<protein>
    <submittedName>
        <fullName evidence="7">SCO family protein</fullName>
    </submittedName>
</protein>
<feature type="domain" description="Thioredoxin" evidence="6">
    <location>
        <begin position="15"/>
        <end position="191"/>
    </location>
</feature>
<evidence type="ECO:0000256" key="4">
    <source>
        <dbReference type="PIRSR" id="PIRSR603782-2"/>
    </source>
</evidence>
<gene>
    <name evidence="7" type="ORF">IPJ27_14430</name>
</gene>
<feature type="disulfide bond" description="Redox-active" evidence="4">
    <location>
        <begin position="67"/>
        <end position="71"/>
    </location>
</feature>
<dbReference type="PROSITE" id="PS51352">
    <property type="entry name" value="THIOREDOXIN_2"/>
    <property type="match status" value="1"/>
</dbReference>
<dbReference type="AlphaFoldDB" id="A0A935UHU4"/>
<dbReference type="EMBL" id="JADJMH010000014">
    <property type="protein sequence ID" value="MBK7675848.1"/>
    <property type="molecule type" value="Genomic_DNA"/>
</dbReference>
<dbReference type="PANTHER" id="PTHR12151">
    <property type="entry name" value="ELECTRON TRANSPORT PROTIN SCO1/SENC FAMILY MEMBER"/>
    <property type="match status" value="1"/>
</dbReference>
<dbReference type="Proteomes" id="UP000697998">
    <property type="component" value="Unassembled WGS sequence"/>
</dbReference>
<evidence type="ECO:0000256" key="1">
    <source>
        <dbReference type="ARBA" id="ARBA00010996"/>
    </source>
</evidence>
<dbReference type="InterPro" id="IPR036249">
    <property type="entry name" value="Thioredoxin-like_sf"/>
</dbReference>
<keyword evidence="4" id="KW-1015">Disulfide bond</keyword>
<dbReference type="CDD" id="cd02968">
    <property type="entry name" value="SCO"/>
    <property type="match status" value="1"/>
</dbReference>
<accession>A0A935UHU4</accession>
<dbReference type="PANTHER" id="PTHR12151:SF25">
    <property type="entry name" value="LINALOOL DEHYDRATASE_ISOMERASE DOMAIN-CONTAINING PROTEIN"/>
    <property type="match status" value="1"/>
</dbReference>
<sequence>MNLLPTLLLCIVLLFSGCSQPPSFKSTDISGADWGKELALTDHHGQPRRLADFKGKAVVVFFGYTQCPDVCPTTLLSMQAVLGALGTDAGRVQVLFVTLDPARDNAQLLAEYVTAFHPSFIGLHGNEATIAAVAKDFKVFYARHAGTTPGSYSIDHSTGSYVFDPQGRLRLLVRHGETPDNVAADLKLLLAGK</sequence>
<evidence type="ECO:0000313" key="8">
    <source>
        <dbReference type="Proteomes" id="UP000697998"/>
    </source>
</evidence>
<dbReference type="InterPro" id="IPR003782">
    <property type="entry name" value="SCO1/SenC"/>
</dbReference>